<dbReference type="EMBL" id="FCOR01000005">
    <property type="protein sequence ID" value="CVK16178.1"/>
    <property type="molecule type" value="Genomic_DNA"/>
</dbReference>
<evidence type="ECO:0000256" key="2">
    <source>
        <dbReference type="SAM" id="Phobius"/>
    </source>
</evidence>
<feature type="compositionally biased region" description="Basic and acidic residues" evidence="1">
    <location>
        <begin position="99"/>
        <end position="122"/>
    </location>
</feature>
<keyword evidence="2" id="KW-0472">Membrane</keyword>
<proteinExistence type="predicted"/>
<dbReference type="STRING" id="1586267.GCA_001418685_01023"/>
<dbReference type="Pfam" id="PF15535">
    <property type="entry name" value="Ntox37"/>
    <property type="match status" value="1"/>
</dbReference>
<dbReference type="InterPro" id="IPR029108">
    <property type="entry name" value="Ntox37-like_C"/>
</dbReference>
<keyword evidence="5" id="KW-1185">Reference proteome</keyword>
<keyword evidence="2" id="KW-0812">Transmembrane</keyword>
<sequence length="231" mass="23859">MASGIEGAMNGLTQGIIQGISGGDILQGISSGSISSLVSTTVGMGGTAAGIDGTKIGGTLFFGSVSGGFGAVLTNGNFWQGVATGLIVSGLNHVAHQMGDGDRKEKGKTLKDLKESPPDHPEYVPPKGGARKVKNPNGQGSGWIDKDGRVWVPTDHGGTHAPHWDRQEPKGGGYTNVYPKFECNNLDIPTKRTSDYSQMGVNFKTMGIILGSAILIGSIIYFSGGTALLAL</sequence>
<evidence type="ECO:0000313" key="5">
    <source>
        <dbReference type="Proteomes" id="UP000182761"/>
    </source>
</evidence>
<organism evidence="4 5">
    <name type="scientific">Apibacter mensalis</name>
    <dbReference type="NCBI Taxonomy" id="1586267"/>
    <lineage>
        <taxon>Bacteria</taxon>
        <taxon>Pseudomonadati</taxon>
        <taxon>Bacteroidota</taxon>
        <taxon>Flavobacteriia</taxon>
        <taxon>Flavobacteriales</taxon>
        <taxon>Weeksellaceae</taxon>
        <taxon>Apibacter</taxon>
    </lineage>
</organism>
<name>A0A0X3AQN3_9FLAO</name>
<feature type="region of interest" description="Disordered" evidence="1">
    <location>
        <begin position="97"/>
        <end position="146"/>
    </location>
</feature>
<keyword evidence="2" id="KW-1133">Transmembrane helix</keyword>
<feature type="transmembrane region" description="Helical" evidence="2">
    <location>
        <begin position="208"/>
        <end position="230"/>
    </location>
</feature>
<evidence type="ECO:0000256" key="1">
    <source>
        <dbReference type="SAM" id="MobiDB-lite"/>
    </source>
</evidence>
<evidence type="ECO:0000259" key="3">
    <source>
        <dbReference type="Pfam" id="PF15535"/>
    </source>
</evidence>
<reference evidence="4 5" key="1">
    <citation type="submission" date="2016-01" db="EMBL/GenBank/DDBJ databases">
        <authorList>
            <person name="McClelland M."/>
            <person name="Jain A."/>
            <person name="Saraogi P."/>
            <person name="Mendelson R."/>
            <person name="Westerman R."/>
            <person name="SanMiguel P."/>
            <person name="Csonka L."/>
        </authorList>
    </citation>
    <scope>NUCLEOTIDE SEQUENCE [LARGE SCALE GENOMIC DNA]</scope>
    <source>
        <strain evidence="4 5">R-53146</strain>
    </source>
</reference>
<protein>
    <submittedName>
        <fullName evidence="4">Toxin 37</fullName>
    </submittedName>
</protein>
<evidence type="ECO:0000313" key="4">
    <source>
        <dbReference type="EMBL" id="CVK16178.1"/>
    </source>
</evidence>
<feature type="domain" description="Toxin 37-like C-terminal" evidence="3">
    <location>
        <begin position="119"/>
        <end position="179"/>
    </location>
</feature>
<gene>
    <name evidence="4" type="ORF">Ga0061079_105137</name>
</gene>
<dbReference type="AlphaFoldDB" id="A0A0X3AQN3"/>
<accession>A0A0X3AQN3</accession>
<dbReference type="Proteomes" id="UP000182761">
    <property type="component" value="Unassembled WGS sequence"/>
</dbReference>
<dbReference type="RefSeq" id="WP_055425387.1">
    <property type="nucleotide sequence ID" value="NZ_FCOR01000005.1"/>
</dbReference>